<sequence length="398" mass="45230">MLLAGVCDQMQVAYKIANNGQEALDLCAKETFSVFLVDLMMPVMDGKTFIKIIKEKIPDSVILVQTALDGSEQIIEIMRMGVYDYIIKPINLELFKQTLEQSLEYRYLRDIEKKLLLDESKELRDQLEWLNYKETSRKTSDNSIDMNSIFNLKTTLSQGSGFGAMTTIIDSIKSLLVPIEESHYKIDKGLFDLLLENNRHTKSMIRGLEQAVFQLDRKLDLLPIQSSEIIQEIPGIAEQLESHIKNKGLKINLPIFKGDMSLSGDLPSLKIVLKELLLNAIKYAPPNSNIDTFVTLVEGYFCLSIKNKIIDDTYGNIPTDIQKNLILPFFRVHPPVEEVHEDEPFSLGLGLTIVDYTANKHNGMFFIRNATDHTSEEISLCVIAELFLPIQNNIKEKP</sequence>
<dbReference type="SUPFAM" id="SSF55874">
    <property type="entry name" value="ATPase domain of HSP90 chaperone/DNA topoisomerase II/histidine kinase"/>
    <property type="match status" value="1"/>
</dbReference>
<keyword evidence="4" id="KW-0808">Transferase</keyword>
<dbReference type="Pfam" id="PF02518">
    <property type="entry name" value="HATPase_c"/>
    <property type="match status" value="1"/>
</dbReference>
<dbReference type="Proteomes" id="UP000245263">
    <property type="component" value="Chromosome 1"/>
</dbReference>
<dbReference type="InterPro" id="IPR001789">
    <property type="entry name" value="Sig_transdc_resp-reg_receiver"/>
</dbReference>
<evidence type="ECO:0000313" key="5">
    <source>
        <dbReference type="Proteomes" id="UP000245263"/>
    </source>
</evidence>
<dbReference type="Pfam" id="PF00072">
    <property type="entry name" value="Response_reg"/>
    <property type="match status" value="1"/>
</dbReference>
<feature type="modified residue" description="4-aspartylphosphate" evidence="2">
    <location>
        <position position="38"/>
    </location>
</feature>
<dbReference type="GO" id="GO:0016301">
    <property type="term" value="F:kinase activity"/>
    <property type="evidence" value="ECO:0007669"/>
    <property type="project" value="UniProtKB-KW"/>
</dbReference>
<dbReference type="SUPFAM" id="SSF52172">
    <property type="entry name" value="CheY-like"/>
    <property type="match status" value="1"/>
</dbReference>
<dbReference type="EMBL" id="AP025028">
    <property type="protein sequence ID" value="BDA79009.1"/>
    <property type="molecule type" value="Genomic_DNA"/>
</dbReference>
<dbReference type="CDD" id="cd00156">
    <property type="entry name" value="REC"/>
    <property type="match status" value="1"/>
</dbReference>
<dbReference type="PROSITE" id="PS50110">
    <property type="entry name" value="RESPONSE_REGULATORY"/>
    <property type="match status" value="1"/>
</dbReference>
<protein>
    <submittedName>
        <fullName evidence="4">Histidine kinase</fullName>
    </submittedName>
</protein>
<evidence type="ECO:0000256" key="1">
    <source>
        <dbReference type="ARBA" id="ARBA00022553"/>
    </source>
</evidence>
<evidence type="ECO:0000259" key="3">
    <source>
        <dbReference type="PROSITE" id="PS50110"/>
    </source>
</evidence>
<evidence type="ECO:0000256" key="2">
    <source>
        <dbReference type="PROSITE-ProRule" id="PRU00169"/>
    </source>
</evidence>
<dbReference type="PANTHER" id="PTHR43547">
    <property type="entry name" value="TWO-COMPONENT HISTIDINE KINASE"/>
    <property type="match status" value="1"/>
</dbReference>
<dbReference type="InterPro" id="IPR036890">
    <property type="entry name" value="HATPase_C_sf"/>
</dbReference>
<dbReference type="InterPro" id="IPR011006">
    <property type="entry name" value="CheY-like_superfamily"/>
</dbReference>
<evidence type="ECO:0000313" key="4">
    <source>
        <dbReference type="EMBL" id="BDA79009.1"/>
    </source>
</evidence>
<feature type="domain" description="Response regulatory" evidence="3">
    <location>
        <begin position="1"/>
        <end position="103"/>
    </location>
</feature>
<gene>
    <name evidence="4" type="ORF">LPTSP3_g19390</name>
</gene>
<dbReference type="PANTHER" id="PTHR43547:SF2">
    <property type="entry name" value="HYBRID SIGNAL TRANSDUCTION HISTIDINE KINASE C"/>
    <property type="match status" value="1"/>
</dbReference>
<dbReference type="SMART" id="SM00448">
    <property type="entry name" value="REC"/>
    <property type="match status" value="1"/>
</dbReference>
<reference evidence="4 5" key="1">
    <citation type="submission" date="2021-08" db="EMBL/GenBank/DDBJ databases">
        <title>Complete genome sequence of Leptospira kobayashii strain E30.</title>
        <authorList>
            <person name="Nakao R."/>
            <person name="Nakamura S."/>
            <person name="Masuzawa T."/>
            <person name="Koizumi N."/>
        </authorList>
    </citation>
    <scope>NUCLEOTIDE SEQUENCE [LARGE SCALE GENOMIC DNA]</scope>
    <source>
        <strain evidence="4 5">E30</strain>
    </source>
</reference>
<proteinExistence type="predicted"/>
<keyword evidence="1 2" id="KW-0597">Phosphoprotein</keyword>
<keyword evidence="5" id="KW-1185">Reference proteome</keyword>
<keyword evidence="4" id="KW-0418">Kinase</keyword>
<name>A0ABN6KDG2_9LEPT</name>
<dbReference type="InterPro" id="IPR003594">
    <property type="entry name" value="HATPase_dom"/>
</dbReference>
<dbReference type="Gene3D" id="3.40.50.2300">
    <property type="match status" value="1"/>
</dbReference>
<organism evidence="4 5">
    <name type="scientific">Leptospira kobayashii</name>
    <dbReference type="NCBI Taxonomy" id="1917830"/>
    <lineage>
        <taxon>Bacteria</taxon>
        <taxon>Pseudomonadati</taxon>
        <taxon>Spirochaetota</taxon>
        <taxon>Spirochaetia</taxon>
        <taxon>Leptospirales</taxon>
        <taxon>Leptospiraceae</taxon>
        <taxon>Leptospira</taxon>
    </lineage>
</organism>
<accession>A0ABN6KDG2</accession>
<dbReference type="Gene3D" id="3.30.565.10">
    <property type="entry name" value="Histidine kinase-like ATPase, C-terminal domain"/>
    <property type="match status" value="1"/>
</dbReference>